<dbReference type="GO" id="GO:0046872">
    <property type="term" value="F:metal ion binding"/>
    <property type="evidence" value="ECO:0007669"/>
    <property type="project" value="UniProtKB-KW"/>
</dbReference>
<reference evidence="4 5" key="1">
    <citation type="submission" date="2021-11" db="EMBL/GenBank/DDBJ databases">
        <title>Lacrimispora sp. nov. NSJ-141 isolated from human feces.</title>
        <authorList>
            <person name="Abdugheni R."/>
        </authorList>
    </citation>
    <scope>NUCLEOTIDE SEQUENCE [LARGE SCALE GENOMIC DNA]</scope>
    <source>
        <strain evidence="4 5">NSJ-141</strain>
    </source>
</reference>
<name>A0AAP2RJJ7_9FIRM</name>
<evidence type="ECO:0000313" key="5">
    <source>
        <dbReference type="Proteomes" id="UP001299265"/>
    </source>
</evidence>
<dbReference type="Pfam" id="PF13023">
    <property type="entry name" value="HD_3"/>
    <property type="match status" value="1"/>
</dbReference>
<evidence type="ECO:0000256" key="1">
    <source>
        <dbReference type="ARBA" id="ARBA00022723"/>
    </source>
</evidence>
<accession>A0AAP2RJJ7</accession>
<dbReference type="RefSeq" id="WP_231062699.1">
    <property type="nucleotide sequence ID" value="NZ_JAJNOR010000005.1"/>
</dbReference>
<dbReference type="InterPro" id="IPR006674">
    <property type="entry name" value="HD_domain"/>
</dbReference>
<dbReference type="SUPFAM" id="SSF109604">
    <property type="entry name" value="HD-domain/PDEase-like"/>
    <property type="match status" value="1"/>
</dbReference>
<dbReference type="PANTHER" id="PTHR11845:SF13">
    <property type="entry name" value="5'-DEOXYNUCLEOTIDASE HDDC2"/>
    <property type="match status" value="1"/>
</dbReference>
<evidence type="ECO:0000313" key="4">
    <source>
        <dbReference type="EMBL" id="MCD2492815.1"/>
    </source>
</evidence>
<organism evidence="4 5">
    <name type="scientific">Lientehia hominis</name>
    <dbReference type="NCBI Taxonomy" id="2897778"/>
    <lineage>
        <taxon>Bacteria</taxon>
        <taxon>Bacillati</taxon>
        <taxon>Bacillota</taxon>
        <taxon>Clostridia</taxon>
        <taxon>Lachnospirales</taxon>
        <taxon>Lachnospiraceae</taxon>
        <taxon>Lientehia</taxon>
    </lineage>
</organism>
<sequence>MKKDHDTEKREIDADRLKKQMSFILEMDKSKQIFRQTYLSDASRKENDAEHSWHLALMCALMSEYANEPVDVAKTMTMVLIHDVIEIDAGDTYAYDEAGNTTKRDREVKAADRIFSLLPEDQGKWFRSLWEEFEAAETPEAKFALALDKIQPVLLNDATDGRAWEEHGVRVSQILSRNRKTPEGSEELWEYTKGLIEKNVALGKIQDDREK</sequence>
<dbReference type="GO" id="GO:0005737">
    <property type="term" value="C:cytoplasm"/>
    <property type="evidence" value="ECO:0007669"/>
    <property type="project" value="TreeGrafter"/>
</dbReference>
<protein>
    <submittedName>
        <fullName evidence="4">HD domain-containing protein</fullName>
    </submittedName>
</protein>
<dbReference type="Gene3D" id="1.10.3210.10">
    <property type="entry name" value="Hypothetical protein af1432"/>
    <property type="match status" value="1"/>
</dbReference>
<keyword evidence="1" id="KW-0479">Metal-binding</keyword>
<evidence type="ECO:0000259" key="3">
    <source>
        <dbReference type="Pfam" id="PF13023"/>
    </source>
</evidence>
<proteinExistence type="predicted"/>
<keyword evidence="5" id="KW-1185">Reference proteome</keyword>
<dbReference type="InterPro" id="IPR039356">
    <property type="entry name" value="YfbR/HDDC2"/>
</dbReference>
<dbReference type="PANTHER" id="PTHR11845">
    <property type="entry name" value="5'-DEOXYNUCLEOTIDASE HDDC2"/>
    <property type="match status" value="1"/>
</dbReference>
<gene>
    <name evidence="4" type="ORF">LQE92_09255</name>
</gene>
<evidence type="ECO:0000256" key="2">
    <source>
        <dbReference type="ARBA" id="ARBA00022801"/>
    </source>
</evidence>
<keyword evidence="2" id="KW-0378">Hydrolase</keyword>
<comment type="caution">
    <text evidence="4">The sequence shown here is derived from an EMBL/GenBank/DDBJ whole genome shotgun (WGS) entry which is preliminary data.</text>
</comment>
<dbReference type="AlphaFoldDB" id="A0AAP2RJJ7"/>
<feature type="domain" description="HD" evidence="3">
    <location>
        <begin position="28"/>
        <end position="189"/>
    </location>
</feature>
<dbReference type="EMBL" id="JAJNOR010000005">
    <property type="protein sequence ID" value="MCD2492815.1"/>
    <property type="molecule type" value="Genomic_DNA"/>
</dbReference>
<dbReference type="Proteomes" id="UP001299265">
    <property type="component" value="Unassembled WGS sequence"/>
</dbReference>
<dbReference type="GO" id="GO:0002953">
    <property type="term" value="F:5'-deoxynucleotidase activity"/>
    <property type="evidence" value="ECO:0007669"/>
    <property type="project" value="InterPro"/>
</dbReference>